<reference evidence="2 3" key="1">
    <citation type="submission" date="2021-05" db="EMBL/GenBank/DDBJ databases">
        <title>Phylogenetic classification of ten novel species belonging to the genus Bifidobacterium comprising B. colchicus sp. nov., B. abeli sp. nov., B. bicoloris sp. nov., B. guerezis sp. nov., B. rosaliae sp. nov., B. santillanensis sp. nov., B. argentati sp. nov., B. amazzoni sp. nov., B. pluviali sp. nov., and B. pinnaculum sp. nov.</title>
        <authorList>
            <person name="Lugli G.A."/>
            <person name="Ruiz Garcia L."/>
            <person name="Margolles A."/>
            <person name="Ventura M."/>
        </authorList>
    </citation>
    <scope>NUCLEOTIDE SEQUENCE [LARGE SCALE GENOMIC DNA]</scope>
    <source>
        <strain evidence="2 3">6T3</strain>
    </source>
</reference>
<comment type="caution">
    <text evidence="2">The sequence shown here is derived from an EMBL/GenBank/DDBJ whole genome shotgun (WGS) entry which is preliminary data.</text>
</comment>
<dbReference type="RefSeq" id="WP_219081939.1">
    <property type="nucleotide sequence ID" value="NZ_JAHBBD010000015.1"/>
</dbReference>
<accession>A0ABS6W9F0</accession>
<dbReference type="Proteomes" id="UP000812844">
    <property type="component" value="Unassembled WGS sequence"/>
</dbReference>
<organism evidence="2 3">
    <name type="scientific">Bifidobacterium phasiani</name>
    <dbReference type="NCBI Taxonomy" id="2834431"/>
    <lineage>
        <taxon>Bacteria</taxon>
        <taxon>Bacillati</taxon>
        <taxon>Actinomycetota</taxon>
        <taxon>Actinomycetes</taxon>
        <taxon>Bifidobacteriales</taxon>
        <taxon>Bifidobacteriaceae</taxon>
        <taxon>Bifidobacterium</taxon>
    </lineage>
</organism>
<feature type="transmembrane region" description="Helical" evidence="1">
    <location>
        <begin position="177"/>
        <end position="197"/>
    </location>
</feature>
<gene>
    <name evidence="2" type="ORF">KIH73_06990</name>
</gene>
<keyword evidence="3" id="KW-1185">Reference proteome</keyword>
<evidence type="ECO:0000313" key="2">
    <source>
        <dbReference type="EMBL" id="MBW3083115.1"/>
    </source>
</evidence>
<evidence type="ECO:0000256" key="1">
    <source>
        <dbReference type="SAM" id="Phobius"/>
    </source>
</evidence>
<feature type="transmembrane region" description="Helical" evidence="1">
    <location>
        <begin position="6"/>
        <end position="29"/>
    </location>
</feature>
<dbReference type="EMBL" id="JAHBBD010000015">
    <property type="protein sequence ID" value="MBW3083115.1"/>
    <property type="molecule type" value="Genomic_DNA"/>
</dbReference>
<sequence length="274" mass="29400">MRFVIFIIAFCAVMMAAVTFCCAVLGMWSNGGLKPLCLWCAAVSAAAAYLVPRYAICHGVSRRTGVTAQYFGNVVVSAVVTVLLAVVERVNRAIDAMLASYDGFCAVRVQELATYPDALALAPRYLDDLSAAEQGWRRNEPNWIIFLVAAFAFVFTATMVGQLVGEACSRLGAKRTVIVLLVFVVGVPLLASVLMYANPYTIRPVAMRAFDAVDTALAFTMGILQHGSLEGGDWDCAFSLWPLLASAAVVSALCAIGSMLLDRRRELRPAVAVG</sequence>
<protein>
    <submittedName>
        <fullName evidence="2">Uncharacterized protein</fullName>
    </submittedName>
</protein>
<keyword evidence="1" id="KW-0812">Transmembrane</keyword>
<feature type="transmembrane region" description="Helical" evidence="1">
    <location>
        <begin position="240"/>
        <end position="261"/>
    </location>
</feature>
<name>A0ABS6W9F0_9BIFI</name>
<feature type="transmembrane region" description="Helical" evidence="1">
    <location>
        <begin position="36"/>
        <end position="56"/>
    </location>
</feature>
<proteinExistence type="predicted"/>
<keyword evidence="1" id="KW-0472">Membrane</keyword>
<evidence type="ECO:0000313" key="3">
    <source>
        <dbReference type="Proteomes" id="UP000812844"/>
    </source>
</evidence>
<keyword evidence="1" id="KW-1133">Transmembrane helix</keyword>
<feature type="transmembrane region" description="Helical" evidence="1">
    <location>
        <begin position="68"/>
        <end position="87"/>
    </location>
</feature>
<feature type="transmembrane region" description="Helical" evidence="1">
    <location>
        <begin position="143"/>
        <end position="165"/>
    </location>
</feature>